<feature type="transmembrane region" description="Helical" evidence="6">
    <location>
        <begin position="84"/>
        <end position="104"/>
    </location>
</feature>
<evidence type="ECO:0000313" key="7">
    <source>
        <dbReference type="EMBL" id="HJD53549.1"/>
    </source>
</evidence>
<organism evidence="7 8">
    <name type="scientific">Candidatus Avibacteroides avistercoris</name>
    <dbReference type="NCBI Taxonomy" id="2840690"/>
    <lineage>
        <taxon>Bacteria</taxon>
        <taxon>Pseudomonadati</taxon>
        <taxon>Bacteroidota</taxon>
        <taxon>Bacteroidia</taxon>
        <taxon>Bacteroidales</taxon>
        <taxon>Bacteroidaceae</taxon>
        <taxon>Bacteroidaceae incertae sedis</taxon>
        <taxon>Candidatus Avibacteroides</taxon>
    </lineage>
</organism>
<proteinExistence type="inferred from homology"/>
<evidence type="ECO:0000256" key="4">
    <source>
        <dbReference type="ARBA" id="ARBA00022989"/>
    </source>
</evidence>
<name>A0A9D2UJJ4_9BACT</name>
<dbReference type="PANTHER" id="PTHR23291">
    <property type="entry name" value="BAX INHIBITOR-RELATED"/>
    <property type="match status" value="1"/>
</dbReference>
<dbReference type="EMBL" id="DWUP01000175">
    <property type="protein sequence ID" value="HJD53549.1"/>
    <property type="molecule type" value="Genomic_DNA"/>
</dbReference>
<evidence type="ECO:0000256" key="2">
    <source>
        <dbReference type="ARBA" id="ARBA00010350"/>
    </source>
</evidence>
<feature type="transmembrane region" description="Helical" evidence="6">
    <location>
        <begin position="205"/>
        <end position="225"/>
    </location>
</feature>
<feature type="transmembrane region" description="Helical" evidence="6">
    <location>
        <begin position="142"/>
        <end position="161"/>
    </location>
</feature>
<comment type="subcellular location">
    <subcellularLocation>
        <location evidence="1">Membrane</location>
        <topology evidence="1">Multi-pass membrane protein</topology>
    </subcellularLocation>
</comment>
<dbReference type="Proteomes" id="UP000787625">
    <property type="component" value="Unassembled WGS sequence"/>
</dbReference>
<gene>
    <name evidence="7" type="ORF">IAA93_07490</name>
</gene>
<dbReference type="CDD" id="cd10432">
    <property type="entry name" value="BI-1-like_bacterial"/>
    <property type="match status" value="1"/>
</dbReference>
<evidence type="ECO:0000256" key="6">
    <source>
        <dbReference type="RuleBase" id="RU004379"/>
    </source>
</evidence>
<evidence type="ECO:0000256" key="1">
    <source>
        <dbReference type="ARBA" id="ARBA00004141"/>
    </source>
</evidence>
<protein>
    <submittedName>
        <fullName evidence="7">Bax inhibitor-1/YccA family protein</fullName>
    </submittedName>
</protein>
<comment type="similarity">
    <text evidence="2 6">Belongs to the BI1 family.</text>
</comment>
<reference evidence="7" key="1">
    <citation type="journal article" date="2021" name="PeerJ">
        <title>Extensive microbial diversity within the chicken gut microbiome revealed by metagenomics and culture.</title>
        <authorList>
            <person name="Gilroy R."/>
            <person name="Ravi A."/>
            <person name="Getino M."/>
            <person name="Pursley I."/>
            <person name="Horton D.L."/>
            <person name="Alikhan N.F."/>
            <person name="Baker D."/>
            <person name="Gharbi K."/>
            <person name="Hall N."/>
            <person name="Watson M."/>
            <person name="Adriaenssens E.M."/>
            <person name="Foster-Nyarko E."/>
            <person name="Jarju S."/>
            <person name="Secka A."/>
            <person name="Antonio M."/>
            <person name="Oren A."/>
            <person name="Chaudhuri R.R."/>
            <person name="La Ragione R."/>
            <person name="Hildebrand F."/>
            <person name="Pallen M.J."/>
        </authorList>
    </citation>
    <scope>NUCLEOTIDE SEQUENCE</scope>
    <source>
        <strain evidence="7">MalCec1-1739</strain>
    </source>
</reference>
<sequence length="233" mass="25710">METNFLESRVLDSAVMKALFRKTYIWMTMALLITALSALITAKSPALLSLVYGSRFGVWVLVIATFALVFILSSRILKMSMVTATLMFIAYSILNGVMLSSIFLVYDLGVIYRVFFITAATFAATSLYGYFTKTDLSKIGNILIMALIGLIIATLVNLFVQSTMLEMILSYAGVIIFVGLTAWDTQTLKRLYLDAGALGDSALKIALLGALTLYLDFINLFLYLLRIFGASKD</sequence>
<accession>A0A9D2UJJ4</accession>
<dbReference type="Pfam" id="PF01027">
    <property type="entry name" value="Bax1-I"/>
    <property type="match status" value="1"/>
</dbReference>
<feature type="transmembrane region" description="Helical" evidence="6">
    <location>
        <begin position="52"/>
        <end position="72"/>
    </location>
</feature>
<keyword evidence="4 6" id="KW-1133">Transmembrane helix</keyword>
<comment type="caution">
    <text evidence="7">The sequence shown here is derived from an EMBL/GenBank/DDBJ whole genome shotgun (WGS) entry which is preliminary data.</text>
</comment>
<dbReference type="PANTHER" id="PTHR23291:SF50">
    <property type="entry name" value="PROTEIN LIFEGUARD 4"/>
    <property type="match status" value="1"/>
</dbReference>
<keyword evidence="5 6" id="KW-0472">Membrane</keyword>
<dbReference type="AlphaFoldDB" id="A0A9D2UJJ4"/>
<feature type="transmembrane region" description="Helical" evidence="6">
    <location>
        <begin position="167"/>
        <end position="184"/>
    </location>
</feature>
<reference evidence="7" key="2">
    <citation type="submission" date="2021-04" db="EMBL/GenBank/DDBJ databases">
        <authorList>
            <person name="Gilroy R."/>
        </authorList>
    </citation>
    <scope>NUCLEOTIDE SEQUENCE</scope>
    <source>
        <strain evidence="7">MalCec1-1739</strain>
    </source>
</reference>
<feature type="transmembrane region" description="Helical" evidence="6">
    <location>
        <begin position="110"/>
        <end position="130"/>
    </location>
</feature>
<keyword evidence="3 6" id="KW-0812">Transmembrane</keyword>
<evidence type="ECO:0000313" key="8">
    <source>
        <dbReference type="Proteomes" id="UP000787625"/>
    </source>
</evidence>
<dbReference type="GO" id="GO:0005886">
    <property type="term" value="C:plasma membrane"/>
    <property type="evidence" value="ECO:0007669"/>
    <property type="project" value="TreeGrafter"/>
</dbReference>
<evidence type="ECO:0000256" key="3">
    <source>
        <dbReference type="ARBA" id="ARBA00022692"/>
    </source>
</evidence>
<feature type="transmembrane region" description="Helical" evidence="6">
    <location>
        <begin position="23"/>
        <end position="40"/>
    </location>
</feature>
<dbReference type="InterPro" id="IPR006214">
    <property type="entry name" value="Bax_inhibitor_1-related"/>
</dbReference>
<evidence type="ECO:0000256" key="5">
    <source>
        <dbReference type="ARBA" id="ARBA00023136"/>
    </source>
</evidence>